<dbReference type="InParanoid" id="A0A5E4GIZ1"/>
<dbReference type="Gramene" id="VVA39789">
    <property type="protein sequence ID" value="VVA39789"/>
    <property type="gene ID" value="Prudul26B026083"/>
</dbReference>
<evidence type="ECO:0000313" key="2">
    <source>
        <dbReference type="Proteomes" id="UP000327085"/>
    </source>
</evidence>
<dbReference type="AlphaFoldDB" id="A0A5E4GIZ1"/>
<protein>
    <submittedName>
        <fullName evidence="1">PREDICTED: LOC109835142</fullName>
    </submittedName>
</protein>
<organism evidence="1 2">
    <name type="scientific">Prunus dulcis</name>
    <name type="common">Almond</name>
    <name type="synonym">Amygdalus dulcis</name>
    <dbReference type="NCBI Taxonomy" id="3755"/>
    <lineage>
        <taxon>Eukaryota</taxon>
        <taxon>Viridiplantae</taxon>
        <taxon>Streptophyta</taxon>
        <taxon>Embryophyta</taxon>
        <taxon>Tracheophyta</taxon>
        <taxon>Spermatophyta</taxon>
        <taxon>Magnoliopsida</taxon>
        <taxon>eudicotyledons</taxon>
        <taxon>Gunneridae</taxon>
        <taxon>Pentapetalae</taxon>
        <taxon>rosids</taxon>
        <taxon>fabids</taxon>
        <taxon>Rosales</taxon>
        <taxon>Rosaceae</taxon>
        <taxon>Amygdaloideae</taxon>
        <taxon>Amygdaleae</taxon>
        <taxon>Prunus</taxon>
    </lineage>
</organism>
<name>A0A5E4GIZ1_PRUDU</name>
<accession>A0A5E4GIZ1</accession>
<dbReference type="Proteomes" id="UP000327085">
    <property type="component" value="Chromosome 4"/>
</dbReference>
<sequence length="96" mass="11210">MDPLYMTACWTHHEESYINSTDARQMVQLMKKGQWIRLIVGGRFLQPLIEENVGSSRHKPILRVEPSRLNGFISCLRTLIRSCTLDVRSIKNWKPL</sequence>
<gene>
    <name evidence="1" type="ORF">ALMOND_2B026083</name>
</gene>
<reference evidence="2" key="1">
    <citation type="journal article" date="2020" name="Plant J.">
        <title>Transposons played a major role in the diversification between the closely related almond and peach genomes: results from the almond genome sequence.</title>
        <authorList>
            <person name="Alioto T."/>
            <person name="Alexiou K.G."/>
            <person name="Bardil A."/>
            <person name="Barteri F."/>
            <person name="Castanera R."/>
            <person name="Cruz F."/>
            <person name="Dhingra A."/>
            <person name="Duval H."/>
            <person name="Fernandez I Marti A."/>
            <person name="Frias L."/>
            <person name="Galan B."/>
            <person name="Garcia J.L."/>
            <person name="Howad W."/>
            <person name="Gomez-Garrido J."/>
            <person name="Gut M."/>
            <person name="Julca I."/>
            <person name="Morata J."/>
            <person name="Puigdomenech P."/>
            <person name="Ribeca P."/>
            <person name="Rubio Cabetas M.J."/>
            <person name="Vlasova A."/>
            <person name="Wirthensohn M."/>
            <person name="Garcia-Mas J."/>
            <person name="Gabaldon T."/>
            <person name="Casacuberta J.M."/>
            <person name="Arus P."/>
        </authorList>
    </citation>
    <scope>NUCLEOTIDE SEQUENCE [LARGE SCALE GENOMIC DNA]</scope>
    <source>
        <strain evidence="2">cv. Texas</strain>
    </source>
</reference>
<proteinExistence type="predicted"/>
<dbReference type="EMBL" id="CABIKO010000848">
    <property type="protein sequence ID" value="VVA39789.1"/>
    <property type="molecule type" value="Genomic_DNA"/>
</dbReference>
<evidence type="ECO:0000313" key="1">
    <source>
        <dbReference type="EMBL" id="VVA39789.1"/>
    </source>
</evidence>